<evidence type="ECO:0000256" key="3">
    <source>
        <dbReference type="ARBA" id="ARBA00022692"/>
    </source>
</evidence>
<dbReference type="CDD" id="cd16429">
    <property type="entry name" value="VirB10"/>
    <property type="match status" value="1"/>
</dbReference>
<evidence type="ECO:0000313" key="8">
    <source>
        <dbReference type="Proteomes" id="UP000321129"/>
    </source>
</evidence>
<protein>
    <submittedName>
        <fullName evidence="7">TrbI/VirB10 family protein</fullName>
    </submittedName>
</protein>
<reference evidence="7 8" key="1">
    <citation type="submission" date="2019-08" db="EMBL/GenBank/DDBJ databases">
        <title>Sphingorhabdus soil sp. nov., isolated from arctic soil.</title>
        <authorList>
            <person name="Liu Y."/>
        </authorList>
    </citation>
    <scope>NUCLEOTIDE SEQUENCE [LARGE SCALE GENOMIC DNA]</scope>
    <source>
        <strain evidence="7 8">D-2Q-5-6</strain>
    </source>
</reference>
<dbReference type="OrthoDB" id="9807354at2"/>
<sequence length="255" mass="26781">MSYPRQPPQPVQQYPSPPQQVYAPPPEPVRASSGPAVVFDSSANSPADSPTAIGNSKATTDNTARARAAMISNRATTVAQGTMIRGVLETALDSTHPGFARAIVSRDVMGFDGTRVLIPRGSRLIGDYSSDVAQGQKRALINWTRLIRPDGATIAIGSPATDPVGRGGVKADVDGHFWQRFSSSILQSVLDLGVNLASRKAGGTVIYSLPGSTVSGVGEPSASDRIVPTLKVKPGASISIFVARDLDFSSVETRR</sequence>
<evidence type="ECO:0000256" key="4">
    <source>
        <dbReference type="ARBA" id="ARBA00022989"/>
    </source>
</evidence>
<dbReference type="InterPro" id="IPR005498">
    <property type="entry name" value="T4SS_VirB10/TraB/TrbI"/>
</dbReference>
<name>A0A5C6U9X7_9SPHN</name>
<dbReference type="GO" id="GO:0016020">
    <property type="term" value="C:membrane"/>
    <property type="evidence" value="ECO:0007669"/>
    <property type="project" value="UniProtKB-SubCell"/>
</dbReference>
<gene>
    <name evidence="7" type="ORF">FSZ31_11635</name>
</gene>
<evidence type="ECO:0000256" key="5">
    <source>
        <dbReference type="ARBA" id="ARBA00023136"/>
    </source>
</evidence>
<dbReference type="Gene3D" id="2.40.128.260">
    <property type="entry name" value="Type IV secretion system, VirB10/TraB/TrbI"/>
    <property type="match status" value="2"/>
</dbReference>
<keyword evidence="4" id="KW-1133">Transmembrane helix</keyword>
<evidence type="ECO:0000256" key="2">
    <source>
        <dbReference type="ARBA" id="ARBA00010265"/>
    </source>
</evidence>
<keyword evidence="8" id="KW-1185">Reference proteome</keyword>
<comment type="similarity">
    <text evidence="2">Belongs to the TrbI/VirB10 family.</text>
</comment>
<dbReference type="InterPro" id="IPR042217">
    <property type="entry name" value="T4SS_VirB10/TrbI"/>
</dbReference>
<feature type="compositionally biased region" description="Pro residues" evidence="6">
    <location>
        <begin position="1"/>
        <end position="28"/>
    </location>
</feature>
<organism evidence="7 8">
    <name type="scientific">Flavisphingopyxis soli</name>
    <dbReference type="NCBI Taxonomy" id="2601267"/>
    <lineage>
        <taxon>Bacteria</taxon>
        <taxon>Pseudomonadati</taxon>
        <taxon>Pseudomonadota</taxon>
        <taxon>Alphaproteobacteria</taxon>
        <taxon>Sphingomonadales</taxon>
        <taxon>Sphingopyxidaceae</taxon>
        <taxon>Flavisphingopyxis</taxon>
    </lineage>
</organism>
<comment type="subcellular location">
    <subcellularLocation>
        <location evidence="1">Membrane</location>
        <topology evidence="1">Single-pass membrane protein</topology>
    </subcellularLocation>
</comment>
<dbReference type="AlphaFoldDB" id="A0A5C6U9X7"/>
<evidence type="ECO:0000256" key="1">
    <source>
        <dbReference type="ARBA" id="ARBA00004167"/>
    </source>
</evidence>
<evidence type="ECO:0000313" key="7">
    <source>
        <dbReference type="EMBL" id="TXC68418.1"/>
    </source>
</evidence>
<keyword evidence="3" id="KW-0812">Transmembrane</keyword>
<accession>A0A5C6U9X7</accession>
<feature type="compositionally biased region" description="Polar residues" evidence="6">
    <location>
        <begin position="41"/>
        <end position="57"/>
    </location>
</feature>
<dbReference type="EMBL" id="VOPY01000003">
    <property type="protein sequence ID" value="TXC68418.1"/>
    <property type="molecule type" value="Genomic_DNA"/>
</dbReference>
<proteinExistence type="inferred from homology"/>
<keyword evidence="5" id="KW-0472">Membrane</keyword>
<feature type="region of interest" description="Disordered" evidence="6">
    <location>
        <begin position="1"/>
        <end position="61"/>
    </location>
</feature>
<dbReference type="Proteomes" id="UP000321129">
    <property type="component" value="Unassembled WGS sequence"/>
</dbReference>
<dbReference type="Pfam" id="PF03743">
    <property type="entry name" value="TrbI"/>
    <property type="match status" value="1"/>
</dbReference>
<evidence type="ECO:0000256" key="6">
    <source>
        <dbReference type="SAM" id="MobiDB-lite"/>
    </source>
</evidence>
<comment type="caution">
    <text evidence="7">The sequence shown here is derived from an EMBL/GenBank/DDBJ whole genome shotgun (WGS) entry which is preliminary data.</text>
</comment>